<comment type="caution">
    <text evidence="1">The sequence shown here is derived from an EMBL/GenBank/DDBJ whole genome shotgun (WGS) entry which is preliminary data.</text>
</comment>
<organism evidence="1 2">
    <name type="scientific">Paramuricea clavata</name>
    <name type="common">Red gorgonian</name>
    <name type="synonym">Violescent sea-whip</name>
    <dbReference type="NCBI Taxonomy" id="317549"/>
    <lineage>
        <taxon>Eukaryota</taxon>
        <taxon>Metazoa</taxon>
        <taxon>Cnidaria</taxon>
        <taxon>Anthozoa</taxon>
        <taxon>Octocorallia</taxon>
        <taxon>Malacalcyonacea</taxon>
        <taxon>Plexauridae</taxon>
        <taxon>Paramuricea</taxon>
    </lineage>
</organism>
<dbReference type="EMBL" id="CACRXK020018951">
    <property type="protein sequence ID" value="CAB4033103.1"/>
    <property type="molecule type" value="Genomic_DNA"/>
</dbReference>
<protein>
    <submittedName>
        <fullName evidence="1">Uncharacterized protein</fullName>
    </submittedName>
</protein>
<proteinExistence type="predicted"/>
<gene>
    <name evidence="1" type="ORF">PACLA_8A055288</name>
</gene>
<dbReference type="AlphaFoldDB" id="A0A6S7KZV2"/>
<keyword evidence="2" id="KW-1185">Reference proteome</keyword>
<evidence type="ECO:0000313" key="2">
    <source>
        <dbReference type="Proteomes" id="UP001152795"/>
    </source>
</evidence>
<sequence>MFTKNILSLQCLLLALPLCAAGECDGTKISERIKETQSKYVYVFPGNQAIINWTWCSAVNSTITGIVIYRVSRVNSRILLNHLLSMDLSKTVHYLKDNSRHELCSVENKTSFEEKTVFIINNVTKADSGAYSLHIRREGDSDLQSEVKVVIKTTDPTEELPLTTPWNEATKLVWTNNTDLQSDHQKRKNKHFAILVIVSTIVVSLPLGVIMTIALILCIKRKRNLKRSFEPSDQSALVKEEYV</sequence>
<reference evidence="1" key="1">
    <citation type="submission" date="2020-04" db="EMBL/GenBank/DDBJ databases">
        <authorList>
            <person name="Alioto T."/>
            <person name="Alioto T."/>
            <person name="Gomez Garrido J."/>
        </authorList>
    </citation>
    <scope>NUCLEOTIDE SEQUENCE</scope>
    <source>
        <strain evidence="1">A484AB</strain>
    </source>
</reference>
<accession>A0A6S7KZV2</accession>
<evidence type="ECO:0000313" key="1">
    <source>
        <dbReference type="EMBL" id="CAB4033103.1"/>
    </source>
</evidence>
<dbReference type="OrthoDB" id="10492990at2759"/>
<dbReference type="Proteomes" id="UP001152795">
    <property type="component" value="Unassembled WGS sequence"/>
</dbReference>
<name>A0A6S7KZV2_PARCT</name>